<sequence length="203" mass="23001">MVRSRAILGLVLVLHATFAFNSFWFFWTPWDEFYRRIYNNEQYIYPSFPALQLTNFNGLLRSDFQDNGINPQENYAGYCYDSRNQPVSVGQQYRLVCHICICGPYGRPIYCSDNLCNQQRPRTVSGASVNRPVKIPNKASVPFKIPLNPHVALKTPPQAKILPNPPQERLAAKPLANLFKQVEPSIAAVAAAKGKPPKRSKYA</sequence>
<reference evidence="1" key="2">
    <citation type="journal article" date="2021" name="Genome Biol. Evol.">
        <title>Developing a high-quality reference genome for a parasitic bivalve with doubly uniparental inheritance (Bivalvia: Unionida).</title>
        <authorList>
            <person name="Smith C.H."/>
        </authorList>
    </citation>
    <scope>NUCLEOTIDE SEQUENCE</scope>
    <source>
        <strain evidence="1">CHS0354</strain>
        <tissue evidence="1">Mantle</tissue>
    </source>
</reference>
<organism evidence="1 2">
    <name type="scientific">Potamilus streckersoni</name>
    <dbReference type="NCBI Taxonomy" id="2493646"/>
    <lineage>
        <taxon>Eukaryota</taxon>
        <taxon>Metazoa</taxon>
        <taxon>Spiralia</taxon>
        <taxon>Lophotrochozoa</taxon>
        <taxon>Mollusca</taxon>
        <taxon>Bivalvia</taxon>
        <taxon>Autobranchia</taxon>
        <taxon>Heteroconchia</taxon>
        <taxon>Palaeoheterodonta</taxon>
        <taxon>Unionida</taxon>
        <taxon>Unionoidea</taxon>
        <taxon>Unionidae</taxon>
        <taxon>Ambleminae</taxon>
        <taxon>Lampsilini</taxon>
        <taxon>Potamilus</taxon>
    </lineage>
</organism>
<accession>A0AAE0T3H4</accession>
<protein>
    <submittedName>
        <fullName evidence="1">Uncharacterized protein</fullName>
    </submittedName>
</protein>
<evidence type="ECO:0000313" key="1">
    <source>
        <dbReference type="EMBL" id="KAK3602590.1"/>
    </source>
</evidence>
<dbReference type="AlphaFoldDB" id="A0AAE0T3H4"/>
<reference evidence="1" key="3">
    <citation type="submission" date="2023-05" db="EMBL/GenBank/DDBJ databases">
        <authorList>
            <person name="Smith C.H."/>
        </authorList>
    </citation>
    <scope>NUCLEOTIDE SEQUENCE</scope>
    <source>
        <strain evidence="1">CHS0354</strain>
        <tissue evidence="1">Mantle</tissue>
    </source>
</reference>
<dbReference type="Proteomes" id="UP001195483">
    <property type="component" value="Unassembled WGS sequence"/>
</dbReference>
<dbReference type="EMBL" id="JAEAOA010001258">
    <property type="protein sequence ID" value="KAK3602590.1"/>
    <property type="molecule type" value="Genomic_DNA"/>
</dbReference>
<proteinExistence type="predicted"/>
<gene>
    <name evidence="1" type="ORF">CHS0354_020654</name>
</gene>
<keyword evidence="2" id="KW-1185">Reference proteome</keyword>
<evidence type="ECO:0000313" key="2">
    <source>
        <dbReference type="Proteomes" id="UP001195483"/>
    </source>
</evidence>
<reference evidence="1" key="1">
    <citation type="journal article" date="2021" name="Genome Biol. Evol.">
        <title>A High-Quality Reference Genome for a Parasitic Bivalve with Doubly Uniparental Inheritance (Bivalvia: Unionida).</title>
        <authorList>
            <person name="Smith C.H."/>
        </authorList>
    </citation>
    <scope>NUCLEOTIDE SEQUENCE</scope>
    <source>
        <strain evidence="1">CHS0354</strain>
    </source>
</reference>
<comment type="caution">
    <text evidence="1">The sequence shown here is derived from an EMBL/GenBank/DDBJ whole genome shotgun (WGS) entry which is preliminary data.</text>
</comment>
<name>A0AAE0T3H4_9BIVA</name>